<dbReference type="PANTHER" id="PTHR30590:SF2">
    <property type="entry name" value="INNER MEMBRANE PROTEIN"/>
    <property type="match status" value="1"/>
</dbReference>
<dbReference type="Pfam" id="PF04235">
    <property type="entry name" value="DUF418"/>
    <property type="match status" value="1"/>
</dbReference>
<evidence type="ECO:0000313" key="4">
    <source>
        <dbReference type="Proteomes" id="UP001500523"/>
    </source>
</evidence>
<protein>
    <submittedName>
        <fullName evidence="3">DUF418 domain-containing protein</fullName>
    </submittedName>
</protein>
<feature type="transmembrane region" description="Helical" evidence="1">
    <location>
        <begin position="214"/>
        <end position="232"/>
    </location>
</feature>
<gene>
    <name evidence="3" type="ORF">GCM10022268_02510</name>
</gene>
<feature type="transmembrane region" description="Helical" evidence="1">
    <location>
        <begin position="292"/>
        <end position="308"/>
    </location>
</feature>
<feature type="transmembrane region" description="Helical" evidence="1">
    <location>
        <begin position="12"/>
        <end position="34"/>
    </location>
</feature>
<dbReference type="InterPro" id="IPR052529">
    <property type="entry name" value="Bact_Transport_Assoc"/>
</dbReference>
<dbReference type="PANTHER" id="PTHR30590">
    <property type="entry name" value="INNER MEMBRANE PROTEIN"/>
    <property type="match status" value="1"/>
</dbReference>
<comment type="caution">
    <text evidence="3">The sequence shown here is derived from an EMBL/GenBank/DDBJ whole genome shotgun (WGS) entry which is preliminary data.</text>
</comment>
<feature type="transmembrane region" description="Helical" evidence="1">
    <location>
        <begin position="353"/>
        <end position="374"/>
    </location>
</feature>
<feature type="transmembrane region" description="Helical" evidence="1">
    <location>
        <begin position="252"/>
        <end position="272"/>
    </location>
</feature>
<dbReference type="EMBL" id="BAABBF010000001">
    <property type="protein sequence ID" value="GAA3695335.1"/>
    <property type="molecule type" value="Genomic_DNA"/>
</dbReference>
<name>A0ABP7CW69_9SPHN</name>
<feature type="transmembrane region" description="Helical" evidence="1">
    <location>
        <begin position="173"/>
        <end position="194"/>
    </location>
</feature>
<keyword evidence="1" id="KW-0812">Transmembrane</keyword>
<feature type="transmembrane region" description="Helical" evidence="1">
    <location>
        <begin position="63"/>
        <end position="80"/>
    </location>
</feature>
<sequence length="401" mass="43279">MDRIVSLDVIRGVAVMGILVANLPAFALPGAAYFSPAAAGGTGPADIAVWFANFVLVEGRMRGLFSFLFGASMLIVADRACLSGDDPGQIHIARMAALFAIGCMHLWLVWWGDILSHYALVGLIAWPFRRLSPRPLIAIGIAVTLLGLAMSASGLAMLIAAAARDTPRAIATWNGYAAVFGTPPAATILAEVAAQNGGWLTGVAWRWHHATSPLIGLLVVGPQTLGAILLGMAAYRTGFLTGAWSRARYRRWAVTCLGLSLAGYAALGLLVLHHRFALPWVYGASLVGAEPLRMAGAVGYAALILLLVRPGGRWSAWFAATGRTAFSNYLVTSIAMTCLFGWGFGQFGEWHRAALYGLVPVAWGLMLGWSTSWLHRYRYGPFEWLWRSIARLEWQPLRRST</sequence>
<feature type="transmembrane region" description="Helical" evidence="1">
    <location>
        <begin position="136"/>
        <end position="161"/>
    </location>
</feature>
<dbReference type="InterPro" id="IPR007349">
    <property type="entry name" value="DUF418"/>
</dbReference>
<keyword evidence="4" id="KW-1185">Reference proteome</keyword>
<evidence type="ECO:0000256" key="1">
    <source>
        <dbReference type="SAM" id="Phobius"/>
    </source>
</evidence>
<feature type="transmembrane region" description="Helical" evidence="1">
    <location>
        <begin position="92"/>
        <end position="111"/>
    </location>
</feature>
<reference evidence="4" key="1">
    <citation type="journal article" date="2019" name="Int. J. Syst. Evol. Microbiol.">
        <title>The Global Catalogue of Microorganisms (GCM) 10K type strain sequencing project: providing services to taxonomists for standard genome sequencing and annotation.</title>
        <authorList>
            <consortium name="The Broad Institute Genomics Platform"/>
            <consortium name="The Broad Institute Genome Sequencing Center for Infectious Disease"/>
            <person name="Wu L."/>
            <person name="Ma J."/>
        </authorList>
    </citation>
    <scope>NUCLEOTIDE SEQUENCE [LARGE SCALE GENOMIC DNA]</scope>
    <source>
        <strain evidence="4">JCM 17498</strain>
    </source>
</reference>
<keyword evidence="1" id="KW-1133">Transmembrane helix</keyword>
<evidence type="ECO:0000259" key="2">
    <source>
        <dbReference type="Pfam" id="PF04235"/>
    </source>
</evidence>
<organism evidence="3 4">
    <name type="scientific">Sphingomonas cynarae</name>
    <dbReference type="NCBI Taxonomy" id="930197"/>
    <lineage>
        <taxon>Bacteria</taxon>
        <taxon>Pseudomonadati</taxon>
        <taxon>Pseudomonadota</taxon>
        <taxon>Alphaproteobacteria</taxon>
        <taxon>Sphingomonadales</taxon>
        <taxon>Sphingomonadaceae</taxon>
        <taxon>Sphingomonas</taxon>
    </lineage>
</organism>
<evidence type="ECO:0000313" key="3">
    <source>
        <dbReference type="EMBL" id="GAA3695335.1"/>
    </source>
</evidence>
<feature type="domain" description="DUF418" evidence="2">
    <location>
        <begin position="234"/>
        <end position="391"/>
    </location>
</feature>
<accession>A0ABP7CW69</accession>
<dbReference type="Proteomes" id="UP001500523">
    <property type="component" value="Unassembled WGS sequence"/>
</dbReference>
<keyword evidence="1" id="KW-0472">Membrane</keyword>
<feature type="transmembrane region" description="Helical" evidence="1">
    <location>
        <begin position="329"/>
        <end position="347"/>
    </location>
</feature>
<proteinExistence type="predicted"/>